<keyword evidence="2" id="KW-1185">Reference proteome</keyword>
<sequence>MLCAYVTYAVIVYDAGHCRTEQRPHPRTADNLMLRIVYLITGRMDAFDRVPETGRRGFWPTLNSANKRSSVGHQVMINLMESNASPCWLQNISSASGYGRLTCNYFILP</sequence>
<dbReference type="AlphaFoldDB" id="A0A834I4F4"/>
<evidence type="ECO:0000313" key="1">
    <source>
        <dbReference type="EMBL" id="KAF7272377.1"/>
    </source>
</evidence>
<reference evidence="1" key="1">
    <citation type="submission" date="2020-08" db="EMBL/GenBank/DDBJ databases">
        <title>Genome sequencing and assembly of the red palm weevil Rhynchophorus ferrugineus.</title>
        <authorList>
            <person name="Dias G.B."/>
            <person name="Bergman C.M."/>
            <person name="Manee M."/>
        </authorList>
    </citation>
    <scope>NUCLEOTIDE SEQUENCE</scope>
    <source>
        <strain evidence="1">AA-2017</strain>
        <tissue evidence="1">Whole larva</tissue>
    </source>
</reference>
<gene>
    <name evidence="1" type="ORF">GWI33_014832</name>
</gene>
<protein>
    <submittedName>
        <fullName evidence="1">Uncharacterized protein</fullName>
    </submittedName>
</protein>
<evidence type="ECO:0000313" key="2">
    <source>
        <dbReference type="Proteomes" id="UP000625711"/>
    </source>
</evidence>
<organism evidence="1 2">
    <name type="scientific">Rhynchophorus ferrugineus</name>
    <name type="common">Red palm weevil</name>
    <name type="synonym">Curculio ferrugineus</name>
    <dbReference type="NCBI Taxonomy" id="354439"/>
    <lineage>
        <taxon>Eukaryota</taxon>
        <taxon>Metazoa</taxon>
        <taxon>Ecdysozoa</taxon>
        <taxon>Arthropoda</taxon>
        <taxon>Hexapoda</taxon>
        <taxon>Insecta</taxon>
        <taxon>Pterygota</taxon>
        <taxon>Neoptera</taxon>
        <taxon>Endopterygota</taxon>
        <taxon>Coleoptera</taxon>
        <taxon>Polyphaga</taxon>
        <taxon>Cucujiformia</taxon>
        <taxon>Curculionidae</taxon>
        <taxon>Dryophthorinae</taxon>
        <taxon>Rhynchophorus</taxon>
    </lineage>
</organism>
<dbReference type="Proteomes" id="UP000625711">
    <property type="component" value="Unassembled WGS sequence"/>
</dbReference>
<dbReference type="EMBL" id="JAACXV010013773">
    <property type="protein sequence ID" value="KAF7272377.1"/>
    <property type="molecule type" value="Genomic_DNA"/>
</dbReference>
<name>A0A834I4F4_RHYFE</name>
<comment type="caution">
    <text evidence="1">The sequence shown here is derived from an EMBL/GenBank/DDBJ whole genome shotgun (WGS) entry which is preliminary data.</text>
</comment>
<proteinExistence type="predicted"/>
<accession>A0A834I4F4</accession>